<proteinExistence type="inferred from homology"/>
<comment type="similarity">
    <text evidence="2">Belongs to the HFCD (homooligomeric flavin containing Cys decarboxylase) superfamily.</text>
</comment>
<dbReference type="SUPFAM" id="SSF52507">
    <property type="entry name" value="Homo-oligomeric flavin-containing Cys decarboxylases, HFCD"/>
    <property type="match status" value="1"/>
</dbReference>
<dbReference type="Proteomes" id="UP001321749">
    <property type="component" value="Unassembled WGS sequence"/>
</dbReference>
<keyword evidence="5" id="KW-1185">Reference proteome</keyword>
<evidence type="ECO:0000256" key="1">
    <source>
        <dbReference type="ARBA" id="ARBA00022993"/>
    </source>
</evidence>
<dbReference type="AlphaFoldDB" id="A0AAV9HR41"/>
<dbReference type="GO" id="GO:0071513">
    <property type="term" value="C:phosphopantothenoylcysteine decarboxylase complex"/>
    <property type="evidence" value="ECO:0007669"/>
    <property type="project" value="TreeGrafter"/>
</dbReference>
<keyword evidence="1" id="KW-0173">Coenzyme A biosynthesis</keyword>
<dbReference type="InterPro" id="IPR003382">
    <property type="entry name" value="Flavoprotein"/>
</dbReference>
<dbReference type="PANTHER" id="PTHR14359">
    <property type="entry name" value="HOMO-OLIGOMERIC FLAVIN CONTAINING CYS DECARBOXYLASE FAMILY"/>
    <property type="match status" value="1"/>
</dbReference>
<sequence>MLSIIPTTGHDAHFYESSSSLEYLTKSLTDGKKHLLLAASGSVATIKLPVIISLLSSHSNLSIRVLLTSAASQFLNGSSREQPTISEILSLPNVDAVYRDQDEWGPQPWIRGKGVLHIELRRWADLLVIAPLSANTLAKIVGGHSDNLLTSVVRAWDTDGGIDGRRKRILVAPAMNSAMWRHPITAKQIKTLEDDWGVKETADQQVDSGWFEVIKPISKTLACGDTGDGAMASAETIAGIVKERLDLTE</sequence>
<dbReference type="GO" id="GO:0015937">
    <property type="term" value="P:coenzyme A biosynthetic process"/>
    <property type="evidence" value="ECO:0007669"/>
    <property type="project" value="UniProtKB-KW"/>
</dbReference>
<evidence type="ECO:0000313" key="4">
    <source>
        <dbReference type="EMBL" id="KAK4463367.1"/>
    </source>
</evidence>
<feature type="domain" description="Flavoprotein" evidence="3">
    <location>
        <begin position="33"/>
        <end position="241"/>
    </location>
</feature>
<reference evidence="4" key="1">
    <citation type="journal article" date="2023" name="Mol. Phylogenet. Evol.">
        <title>Genome-scale phylogeny and comparative genomics of the fungal order Sordariales.</title>
        <authorList>
            <person name="Hensen N."/>
            <person name="Bonometti L."/>
            <person name="Westerberg I."/>
            <person name="Brannstrom I.O."/>
            <person name="Guillou S."/>
            <person name="Cros-Aarteil S."/>
            <person name="Calhoun S."/>
            <person name="Haridas S."/>
            <person name="Kuo A."/>
            <person name="Mondo S."/>
            <person name="Pangilinan J."/>
            <person name="Riley R."/>
            <person name="LaButti K."/>
            <person name="Andreopoulos B."/>
            <person name="Lipzen A."/>
            <person name="Chen C."/>
            <person name="Yan M."/>
            <person name="Daum C."/>
            <person name="Ng V."/>
            <person name="Clum A."/>
            <person name="Steindorff A."/>
            <person name="Ohm R.A."/>
            <person name="Martin F."/>
            <person name="Silar P."/>
            <person name="Natvig D.O."/>
            <person name="Lalanne C."/>
            <person name="Gautier V."/>
            <person name="Ament-Velasquez S.L."/>
            <person name="Kruys A."/>
            <person name="Hutchinson M.I."/>
            <person name="Powell A.J."/>
            <person name="Barry K."/>
            <person name="Miller A.N."/>
            <person name="Grigoriev I.V."/>
            <person name="Debuchy R."/>
            <person name="Gladieux P."/>
            <person name="Hiltunen Thoren M."/>
            <person name="Johannesson H."/>
        </authorList>
    </citation>
    <scope>NUCLEOTIDE SEQUENCE</scope>
    <source>
        <strain evidence="4">PSN324</strain>
    </source>
</reference>
<name>A0AAV9HR41_9PEZI</name>
<accession>A0AAV9HR41</accession>
<evidence type="ECO:0000256" key="2">
    <source>
        <dbReference type="ARBA" id="ARBA00038350"/>
    </source>
</evidence>
<evidence type="ECO:0000259" key="3">
    <source>
        <dbReference type="Pfam" id="PF02441"/>
    </source>
</evidence>
<dbReference type="PANTHER" id="PTHR14359:SF6">
    <property type="entry name" value="PHOSPHOPANTOTHENOYLCYSTEINE DECARBOXYLASE"/>
    <property type="match status" value="1"/>
</dbReference>
<dbReference type="Pfam" id="PF02441">
    <property type="entry name" value="Flavoprotein"/>
    <property type="match status" value="1"/>
</dbReference>
<dbReference type="InterPro" id="IPR036551">
    <property type="entry name" value="Flavin_trans-like"/>
</dbReference>
<comment type="caution">
    <text evidence="4">The sequence shown here is derived from an EMBL/GenBank/DDBJ whole genome shotgun (WGS) entry which is preliminary data.</text>
</comment>
<protein>
    <submittedName>
        <fullName evidence="4">Phosphopantothenoylcysteine decarboxylase</fullName>
    </submittedName>
</protein>
<dbReference type="GO" id="GO:0004633">
    <property type="term" value="F:phosphopantothenoylcysteine decarboxylase activity"/>
    <property type="evidence" value="ECO:0007669"/>
    <property type="project" value="TreeGrafter"/>
</dbReference>
<gene>
    <name evidence="4" type="ORF">QBC42DRAFT_67143</name>
</gene>
<reference evidence="4" key="2">
    <citation type="submission" date="2023-06" db="EMBL/GenBank/DDBJ databases">
        <authorList>
            <consortium name="Lawrence Berkeley National Laboratory"/>
            <person name="Mondo S.J."/>
            <person name="Hensen N."/>
            <person name="Bonometti L."/>
            <person name="Westerberg I."/>
            <person name="Brannstrom I.O."/>
            <person name="Guillou S."/>
            <person name="Cros-Aarteil S."/>
            <person name="Calhoun S."/>
            <person name="Haridas S."/>
            <person name="Kuo A."/>
            <person name="Pangilinan J."/>
            <person name="Riley R."/>
            <person name="Labutti K."/>
            <person name="Andreopoulos B."/>
            <person name="Lipzen A."/>
            <person name="Chen C."/>
            <person name="Yanf M."/>
            <person name="Daum C."/>
            <person name="Ng V."/>
            <person name="Clum A."/>
            <person name="Steindorff A."/>
            <person name="Ohm R."/>
            <person name="Martin F."/>
            <person name="Silar P."/>
            <person name="Natvig D."/>
            <person name="Lalanne C."/>
            <person name="Gautier V."/>
            <person name="Ament-Velasquez S.L."/>
            <person name="Kruys A."/>
            <person name="Hutchinson M.I."/>
            <person name="Powell A.J."/>
            <person name="Barry K."/>
            <person name="Miller A.N."/>
            <person name="Grigoriev I.V."/>
            <person name="Debuchy R."/>
            <person name="Gladieux P."/>
            <person name="Thoren M.H."/>
            <person name="Johannesson H."/>
        </authorList>
    </citation>
    <scope>NUCLEOTIDE SEQUENCE</scope>
    <source>
        <strain evidence="4">PSN324</strain>
    </source>
</reference>
<dbReference type="GO" id="GO:0010181">
    <property type="term" value="F:FMN binding"/>
    <property type="evidence" value="ECO:0007669"/>
    <property type="project" value="TreeGrafter"/>
</dbReference>
<dbReference type="EMBL" id="MU864960">
    <property type="protein sequence ID" value="KAK4463367.1"/>
    <property type="molecule type" value="Genomic_DNA"/>
</dbReference>
<dbReference type="Gene3D" id="3.40.50.1950">
    <property type="entry name" value="Flavin prenyltransferase-like"/>
    <property type="match status" value="1"/>
</dbReference>
<evidence type="ECO:0000313" key="5">
    <source>
        <dbReference type="Proteomes" id="UP001321749"/>
    </source>
</evidence>
<organism evidence="4 5">
    <name type="scientific">Cladorrhinum samala</name>
    <dbReference type="NCBI Taxonomy" id="585594"/>
    <lineage>
        <taxon>Eukaryota</taxon>
        <taxon>Fungi</taxon>
        <taxon>Dikarya</taxon>
        <taxon>Ascomycota</taxon>
        <taxon>Pezizomycotina</taxon>
        <taxon>Sordariomycetes</taxon>
        <taxon>Sordariomycetidae</taxon>
        <taxon>Sordariales</taxon>
        <taxon>Podosporaceae</taxon>
        <taxon>Cladorrhinum</taxon>
    </lineage>
</organism>